<comment type="caution">
    <text evidence="1">The sequence shown here is derived from an EMBL/GenBank/DDBJ whole genome shotgun (WGS) entry which is preliminary data.</text>
</comment>
<sequence>MYYRSFAKPGKLGKQRRKRGIPAHKHQNVVCGAEADLIAFERSLRLPEDSEIRDILEEFMCRPNHSSEASGLRNRIHLVKESIRLLPSTIHRQHNVPVSIAEGYLGWQAIGAQLAETSTSCSKIMKFLSKTQSAEDASFSFCQEQLIQSLFWDTLDELWFGFEKNLYWKGLSTIIRKTCEMAYYANEGETFLRGQPEKTGLEHDEMNTTFFQCIADHVQEIFLPNSSVSLNAQDLQSFVETILDNVVFLMNILGAVEEDEDVQMLPKLAARILESFQRFPTFQHHHPTNVFLQLMEMFLREFDPKQPHVWRTVDLAEEVGEQLDALSRSAMPYGLENQKILNRSLQFFQHLLVDWPELNISHADYVNDLSEHFMKVLYETGLSSPEQTVATFNTIYAVKTAISLLVSNTNSSLKMQDLEKIVSNFYQKISRVGGNHAAQLVQVFSTFYQDIDQFLRQNNDSSVAFPSWNSQNISTPFLQLDFQSLSKASEFIYNTGKLLQDFPQKSFCEKLFMLYSYSELQVPSLVQDSEQETATTTSIMNNSKAELLGKERCIDAFQYLKTLFGLPTENSFQNVSSDFHISEFPPINHSNSFMLMLADLLSNVPPLGNSTNGSLSLNCTKAGIQTWLTFLEDVSTWLRLDSDFFTDFHKAFASSFDDLENGDLAKICNETIPTHQQLRSAVHLMKGISKVADKLDFEAWSHFPAILNHVINLSISYNRGDLHEAMRLMESVAVELHKAVSKANFSRDFLESWLDTFTPASSKLEHKLHSLGESISNILSWEEIQTSFVELRETAELLKNISQDENILSCAEILQNITQLMRDKDLSDQDVSQRWLPALLKYLLTFENATIGMKSCHKLGLLIKTFVEKYSFFYPGSVKDVLILLTSLHPFDDTSSKLENVPNILDVASDFEKLPCFQNGASEHLTNHCLNLVIKYLKLILPPFSEHDNLQEVDSVLALLNHTRGQIKSMIQYFKNYSLYAPDSNLTAFLEPIINSAEYLGFLHQFGPSLEGLSGEVRALLKNALSEYFQDGLFPWHTGMLLKALESLQKDIISFLRAPLHDVDGSSNSLSTTSHAEKKTSRLDTELARELLQRLMSYIPPSSVGKLDADILTKYMVALLQDLEKTVPNFSQLRQLSRNLEVRDHVGQYTEYAALDSLAIWFKNLTDSSPSWNSTSMRQIMKLFREAELTEIKQVLHFFLKVGSLFESSAHRNMTDVLVEGYHLMLNQSANTAALSMEDLSNEVNSLVELLEAATSMPLESGRALNCLAAVVCWNTTTRSSWDEPVSKACSVDLQKNASAVHEVAAEILEQIKSQGESRCSDERYLKEVTYKMACFLGQLEEWQLVNLTFSEIPPLDSSVLNELLTLWSQLSNYVLTSRADRNNLSHCMLLGKEQTPLQLMKAISKMISSEITAVVPLFEELADFYSGRKTERSPAALTEKMILTYLQHAASRMHGFNDVNYTLTSLLFPLYPPMALSSAEKKLHVVLKALLALAGDVNLFKSLETLWLETGRGINNLSLDFNVGHLLLLIAKEFHLLSPTVELNTLSALAASLRPLNTSFLQSFEGVFEHGRNWLEQHNNKSYSKIIHAVMLLVAGKSSSGEIIRSIKDIVSFLELFKNETNEDDPISFLLDFLSGKKLKNVHVAHLVLQNSLLNAIYDLTAKEEELYSNHTDNQIVEFMDLFFDDAQYENYGKGTVPPQSTAMQLIKDFLQFLFPSSTEHYGDKILFLLKDFHKDIIAEMRSVSTSVDSLEIQYGIALKRFLTYNMSGNFLFLPSI</sequence>
<reference evidence="1" key="1">
    <citation type="submission" date="2021-08" db="EMBL/GenBank/DDBJ databases">
        <title>The first chromosome-level gecko genome reveals the dynamic sex chromosomes of Neotropical dwarf geckos (Sphaerodactylidae: Sphaerodactylus).</title>
        <authorList>
            <person name="Pinto B.J."/>
            <person name="Keating S.E."/>
            <person name="Gamble T."/>
        </authorList>
    </citation>
    <scope>NUCLEOTIDE SEQUENCE</scope>
    <source>
        <strain evidence="1">TG3544</strain>
    </source>
</reference>
<gene>
    <name evidence="1" type="ORF">K3G42_005193</name>
</gene>
<organism evidence="1 2">
    <name type="scientific">Sphaerodactylus townsendi</name>
    <dbReference type="NCBI Taxonomy" id="933632"/>
    <lineage>
        <taxon>Eukaryota</taxon>
        <taxon>Metazoa</taxon>
        <taxon>Chordata</taxon>
        <taxon>Craniata</taxon>
        <taxon>Vertebrata</taxon>
        <taxon>Euteleostomi</taxon>
        <taxon>Lepidosauria</taxon>
        <taxon>Squamata</taxon>
        <taxon>Bifurcata</taxon>
        <taxon>Gekkota</taxon>
        <taxon>Sphaerodactylidae</taxon>
        <taxon>Sphaerodactylus</taxon>
    </lineage>
</organism>
<dbReference type="EMBL" id="CM037624">
    <property type="protein sequence ID" value="KAH8010471.1"/>
    <property type="molecule type" value="Genomic_DNA"/>
</dbReference>
<evidence type="ECO:0000313" key="2">
    <source>
        <dbReference type="Proteomes" id="UP000827872"/>
    </source>
</evidence>
<name>A0ACB8FUQ7_9SAUR</name>
<proteinExistence type="predicted"/>
<protein>
    <submittedName>
        <fullName evidence="1">Uncharacterized protein</fullName>
    </submittedName>
</protein>
<dbReference type="Proteomes" id="UP000827872">
    <property type="component" value="Linkage Group LG11"/>
</dbReference>
<accession>A0ACB8FUQ7</accession>
<keyword evidence="2" id="KW-1185">Reference proteome</keyword>
<evidence type="ECO:0000313" key="1">
    <source>
        <dbReference type="EMBL" id="KAH8010471.1"/>
    </source>
</evidence>